<dbReference type="PIRSF" id="PIRSF005962">
    <property type="entry name" value="Pept_M20D_amidohydro"/>
    <property type="match status" value="1"/>
</dbReference>
<dbReference type="NCBIfam" id="TIGR01891">
    <property type="entry name" value="amidohydrolases"/>
    <property type="match status" value="1"/>
</dbReference>
<dbReference type="RefSeq" id="WP_262427520.1">
    <property type="nucleotide sequence ID" value="NZ_JACRTJ010000018.1"/>
</dbReference>
<dbReference type="Pfam" id="PF07687">
    <property type="entry name" value="M20_dimer"/>
    <property type="match status" value="1"/>
</dbReference>
<dbReference type="InterPro" id="IPR011650">
    <property type="entry name" value="Peptidase_M20_dimer"/>
</dbReference>
<dbReference type="Proteomes" id="UP000647491">
    <property type="component" value="Unassembled WGS sequence"/>
</dbReference>
<dbReference type="Pfam" id="PF01546">
    <property type="entry name" value="Peptidase_M20"/>
    <property type="match status" value="1"/>
</dbReference>
<evidence type="ECO:0000313" key="3">
    <source>
        <dbReference type="Proteomes" id="UP000647491"/>
    </source>
</evidence>
<dbReference type="SUPFAM" id="SSF55031">
    <property type="entry name" value="Bacterial exopeptidase dimerisation domain"/>
    <property type="match status" value="1"/>
</dbReference>
<dbReference type="InterPro" id="IPR002933">
    <property type="entry name" value="Peptidase_M20"/>
</dbReference>
<comment type="caution">
    <text evidence="2">The sequence shown here is derived from an EMBL/GenBank/DDBJ whole genome shotgun (WGS) entry which is preliminary data.</text>
</comment>
<keyword evidence="3" id="KW-1185">Reference proteome</keyword>
<dbReference type="SUPFAM" id="SSF53187">
    <property type="entry name" value="Zn-dependent exopeptidases"/>
    <property type="match status" value="1"/>
</dbReference>
<feature type="domain" description="Peptidase M20 dimerisation" evidence="1">
    <location>
        <begin position="192"/>
        <end position="284"/>
    </location>
</feature>
<evidence type="ECO:0000259" key="1">
    <source>
        <dbReference type="Pfam" id="PF07687"/>
    </source>
</evidence>
<dbReference type="CDD" id="cd03886">
    <property type="entry name" value="M20_Acy1"/>
    <property type="match status" value="1"/>
</dbReference>
<protein>
    <submittedName>
        <fullName evidence="2">Amidohydrolase</fullName>
    </submittedName>
</protein>
<gene>
    <name evidence="2" type="ORF">H8708_08185</name>
</gene>
<dbReference type="InterPro" id="IPR036264">
    <property type="entry name" value="Bact_exopeptidase_dim_dom"/>
</dbReference>
<reference evidence="2 3" key="1">
    <citation type="submission" date="2020-08" db="EMBL/GenBank/DDBJ databases">
        <title>Genome public.</title>
        <authorList>
            <person name="Liu C."/>
            <person name="Sun Q."/>
        </authorList>
    </citation>
    <scope>NUCLEOTIDE SEQUENCE [LARGE SCALE GENOMIC DNA]</scope>
    <source>
        <strain evidence="2 3">BX10</strain>
    </source>
</reference>
<proteinExistence type="predicted"/>
<organism evidence="2 3">
    <name type="scientific">Enterocloster hominis</name>
    <name type="common">ex Liu et al. 2021</name>
    <dbReference type="NCBI Taxonomy" id="2763663"/>
    <lineage>
        <taxon>Bacteria</taxon>
        <taxon>Bacillati</taxon>
        <taxon>Bacillota</taxon>
        <taxon>Clostridia</taxon>
        <taxon>Lachnospirales</taxon>
        <taxon>Lachnospiraceae</taxon>
        <taxon>Enterocloster</taxon>
    </lineage>
</organism>
<dbReference type="PANTHER" id="PTHR11014:SF63">
    <property type="entry name" value="METALLOPEPTIDASE, PUTATIVE (AFU_ORTHOLOGUE AFUA_6G09600)-RELATED"/>
    <property type="match status" value="1"/>
</dbReference>
<dbReference type="PANTHER" id="PTHR11014">
    <property type="entry name" value="PEPTIDASE M20 FAMILY MEMBER"/>
    <property type="match status" value="1"/>
</dbReference>
<dbReference type="Gene3D" id="3.40.630.10">
    <property type="entry name" value="Zn peptidases"/>
    <property type="match status" value="1"/>
</dbReference>
<dbReference type="EMBL" id="JACRTJ010000018">
    <property type="protein sequence ID" value="MBC8599207.1"/>
    <property type="molecule type" value="Genomic_DNA"/>
</dbReference>
<sequence>MEYNETLQEELVRLSEELEEQTLRLRHEIHQCPELSFQEFKTSRLVMRELDRIGIPYEKSPQEPGIIAVIDSGRPGKFLMLRADMDALPIQEKTGLPFGSQVPGVMHACGHDVHTANLLAVGELLFRTRERWNGKVKLVFQPAEENGGGGREMIKAGLMEEKPDACFALHVKNGTSGLIYLKQKYLSSYSDGYTLTIHGRAAHSSMPEEGVDAIYIASAVVSALHGIASRNLSPMAQATLNVGTIHGGSAPNIIADQAVLGVMMRNVSRESRDVMRHQIETLAKGITESMGGTCDIAFRAGYPAVYNDVEFTKTVEQAFRSNADRLYENMGDGRPEGWLITDLDPMLGAEDFGFFAQEAPSCMIFVGTGGDAPMHNPGFQVDERYIKLCTRAMAFVAAEYLK</sequence>
<name>A0ABR7NSX2_9FIRM</name>
<accession>A0ABR7NSX2</accession>
<dbReference type="InterPro" id="IPR017439">
    <property type="entry name" value="Amidohydrolase"/>
</dbReference>
<dbReference type="Gene3D" id="3.30.70.360">
    <property type="match status" value="1"/>
</dbReference>
<evidence type="ECO:0000313" key="2">
    <source>
        <dbReference type="EMBL" id="MBC8599207.1"/>
    </source>
</evidence>